<dbReference type="OrthoDB" id="1872906at2759"/>
<dbReference type="InterPro" id="IPR035513">
    <property type="entry name" value="Invertase/methylesterase_inhib"/>
</dbReference>
<feature type="domain" description="Pectinesterase inhibitor" evidence="4">
    <location>
        <begin position="88"/>
        <end position="215"/>
    </location>
</feature>
<dbReference type="AlphaFoldDB" id="A0A835BK04"/>
<protein>
    <recommendedName>
        <fullName evidence="4">Pectinesterase inhibitor domain-containing protein</fullName>
    </recommendedName>
</protein>
<gene>
    <name evidence="5" type="ORF">HU200_033005</name>
</gene>
<dbReference type="PANTHER" id="PTHR35357">
    <property type="entry name" value="OS02G0537100 PROTEIN"/>
    <property type="match status" value="1"/>
</dbReference>
<dbReference type="EMBL" id="JACEFO010001786">
    <property type="protein sequence ID" value="KAF8702299.1"/>
    <property type="molecule type" value="Genomic_DNA"/>
</dbReference>
<sequence>MGCLSECVKLYKSASAEIGKVAKGIALGTKGRLGDAATMLGTVLDAPSTCEEGFKKIYKQIDGTKEGETMKLLQPLCALVFLLACSTSNASVLQDACKSFAAGHPRDRLPYCIKFFQADKGSAGADKRGLAAIAVRITEAAAKSAAKDIASRGPPRRTRGGLECLARAEDAVTALSAVVDAPTTCEQGFQELHVLSPLAAVDAEFGKAASVALSVTAAL</sequence>
<reference evidence="5" key="1">
    <citation type="submission" date="2020-07" db="EMBL/GenBank/DDBJ databases">
        <title>Genome sequence and genetic diversity analysis of an under-domesticated orphan crop, white fonio (Digitaria exilis).</title>
        <authorList>
            <person name="Bennetzen J.L."/>
            <person name="Chen S."/>
            <person name="Ma X."/>
            <person name="Wang X."/>
            <person name="Yssel A.E.J."/>
            <person name="Chaluvadi S.R."/>
            <person name="Johnson M."/>
            <person name="Gangashetty P."/>
            <person name="Hamidou F."/>
            <person name="Sanogo M.D."/>
            <person name="Zwaenepoel A."/>
            <person name="Wallace J."/>
            <person name="Van De Peer Y."/>
            <person name="Van Deynze A."/>
        </authorList>
    </citation>
    <scope>NUCLEOTIDE SEQUENCE</scope>
    <source>
        <tissue evidence="5">Leaves</tissue>
    </source>
</reference>
<dbReference type="PANTHER" id="PTHR35357:SF24">
    <property type="entry name" value="OS04G0587200 PROTEIN"/>
    <property type="match status" value="1"/>
</dbReference>
<comment type="similarity">
    <text evidence="3">Belongs to the PMEI family.</text>
</comment>
<dbReference type="Gene3D" id="1.20.140.40">
    <property type="entry name" value="Invertase/pectin methylesterase inhibitor family protein"/>
    <property type="match status" value="3"/>
</dbReference>
<proteinExistence type="inferred from homology"/>
<dbReference type="InterPro" id="IPR006501">
    <property type="entry name" value="Pectinesterase_inhib_dom"/>
</dbReference>
<evidence type="ECO:0000313" key="6">
    <source>
        <dbReference type="Proteomes" id="UP000636709"/>
    </source>
</evidence>
<dbReference type="Proteomes" id="UP000636709">
    <property type="component" value="Unassembled WGS sequence"/>
</dbReference>
<dbReference type="GO" id="GO:0004857">
    <property type="term" value="F:enzyme inhibitor activity"/>
    <property type="evidence" value="ECO:0007669"/>
    <property type="project" value="InterPro"/>
</dbReference>
<keyword evidence="2" id="KW-1015">Disulfide bond</keyword>
<evidence type="ECO:0000313" key="5">
    <source>
        <dbReference type="EMBL" id="KAF8702299.1"/>
    </source>
</evidence>
<name>A0A835BK04_9POAL</name>
<evidence type="ECO:0000256" key="1">
    <source>
        <dbReference type="ARBA" id="ARBA00022729"/>
    </source>
</evidence>
<keyword evidence="1" id="KW-0732">Signal</keyword>
<comment type="caution">
    <text evidence="5">The sequence shown here is derived from an EMBL/GenBank/DDBJ whole genome shotgun (WGS) entry which is preliminary data.</text>
</comment>
<organism evidence="5 6">
    <name type="scientific">Digitaria exilis</name>
    <dbReference type="NCBI Taxonomy" id="1010633"/>
    <lineage>
        <taxon>Eukaryota</taxon>
        <taxon>Viridiplantae</taxon>
        <taxon>Streptophyta</taxon>
        <taxon>Embryophyta</taxon>
        <taxon>Tracheophyta</taxon>
        <taxon>Spermatophyta</taxon>
        <taxon>Magnoliopsida</taxon>
        <taxon>Liliopsida</taxon>
        <taxon>Poales</taxon>
        <taxon>Poaceae</taxon>
        <taxon>PACMAD clade</taxon>
        <taxon>Panicoideae</taxon>
        <taxon>Panicodae</taxon>
        <taxon>Paniceae</taxon>
        <taxon>Anthephorinae</taxon>
        <taxon>Digitaria</taxon>
    </lineage>
</organism>
<evidence type="ECO:0000256" key="2">
    <source>
        <dbReference type="ARBA" id="ARBA00023157"/>
    </source>
</evidence>
<dbReference type="SUPFAM" id="SSF101148">
    <property type="entry name" value="Plant invertase/pectin methylesterase inhibitor"/>
    <property type="match status" value="2"/>
</dbReference>
<accession>A0A835BK04</accession>
<evidence type="ECO:0000259" key="4">
    <source>
        <dbReference type="SMART" id="SM00856"/>
    </source>
</evidence>
<dbReference type="SMART" id="SM00856">
    <property type="entry name" value="PMEI"/>
    <property type="match status" value="1"/>
</dbReference>
<keyword evidence="6" id="KW-1185">Reference proteome</keyword>
<evidence type="ECO:0000256" key="3">
    <source>
        <dbReference type="ARBA" id="ARBA00038471"/>
    </source>
</evidence>
<dbReference type="Pfam" id="PF04043">
    <property type="entry name" value="PMEI"/>
    <property type="match status" value="2"/>
</dbReference>